<feature type="binding site" evidence="6">
    <location>
        <begin position="292"/>
        <end position="295"/>
    </location>
    <ligand>
        <name>ATP</name>
        <dbReference type="ChEBI" id="CHEBI:30616"/>
    </ligand>
</feature>
<dbReference type="PANTHER" id="PTHR42749">
    <property type="entry name" value="CELL SHAPE-DETERMINING PROTEIN MREB"/>
    <property type="match status" value="1"/>
</dbReference>
<evidence type="ECO:0000313" key="8">
    <source>
        <dbReference type="Proteomes" id="UP001208567"/>
    </source>
</evidence>
<proteinExistence type="inferred from homology"/>
<dbReference type="EMBL" id="BRXR01000001">
    <property type="protein sequence ID" value="GLC29358.1"/>
    <property type="molecule type" value="Genomic_DNA"/>
</dbReference>
<name>A0ABQ5N2C9_9CLOT</name>
<comment type="function">
    <text evidence="6">Forms membrane-associated dynamic filaments that are essential for cell shape determination. Acts by regulating cell wall synthesis and cell elongation, and thus cell shape. A feedback loop between cell geometry and MreB localization may maintain elongated cell shape by targeting cell wall growth to regions of negative cell wall curvature.</text>
</comment>
<dbReference type="NCBIfam" id="NF010539">
    <property type="entry name" value="PRK13927.1"/>
    <property type="match status" value="1"/>
</dbReference>
<dbReference type="SUPFAM" id="SSF53067">
    <property type="entry name" value="Actin-like ATPase domain"/>
    <property type="match status" value="2"/>
</dbReference>
<dbReference type="CDD" id="cd10225">
    <property type="entry name" value="ASKHA_NBD_MreB-like"/>
    <property type="match status" value="1"/>
</dbReference>
<keyword evidence="1 6" id="KW-0963">Cytoplasm</keyword>
<keyword evidence="2 6" id="KW-0547">Nucleotide-binding</keyword>
<feature type="binding site" evidence="6">
    <location>
        <begin position="212"/>
        <end position="215"/>
    </location>
    <ligand>
        <name>ATP</name>
        <dbReference type="ChEBI" id="CHEBI:30616"/>
    </ligand>
</feature>
<comment type="similarity">
    <text evidence="5 6">Belongs to the FtsA/MreB family.</text>
</comment>
<comment type="caution">
    <text evidence="7">The sequence shown here is derived from an EMBL/GenBank/DDBJ whole genome shotgun (WGS) entry which is preliminary data.</text>
</comment>
<keyword evidence="8" id="KW-1185">Reference proteome</keyword>
<comment type="subcellular location">
    <subcellularLocation>
        <location evidence="6">Cytoplasm</location>
    </subcellularLocation>
    <text evidence="6">Membrane-associated.</text>
</comment>
<reference evidence="7 8" key="1">
    <citation type="journal article" date="2024" name="Int. J. Syst. Evol. Microbiol.">
        <title>Clostridium omnivorum sp. nov., isolated from anoxic soil under the treatment of reductive soil disinfestation.</title>
        <authorList>
            <person name="Ueki A."/>
            <person name="Tonouchi A."/>
            <person name="Kaku N."/>
            <person name="Honma S."/>
            <person name="Ueki K."/>
        </authorList>
    </citation>
    <scope>NUCLEOTIDE SEQUENCE [LARGE SCALE GENOMIC DNA]</scope>
    <source>
        <strain evidence="7 8">E14</strain>
    </source>
</reference>
<dbReference type="PANTHER" id="PTHR42749:SF4">
    <property type="entry name" value="CELL SHAPE-DETERMINING PROTEIN MBL"/>
    <property type="match status" value="1"/>
</dbReference>
<gene>
    <name evidence="7" type="primary">mreB_1</name>
    <name evidence="6" type="synonym">mreB</name>
    <name evidence="7" type="ORF">bsdE14_07680</name>
</gene>
<evidence type="ECO:0000256" key="1">
    <source>
        <dbReference type="ARBA" id="ARBA00022490"/>
    </source>
</evidence>
<evidence type="ECO:0000256" key="6">
    <source>
        <dbReference type="HAMAP-Rule" id="MF_02207"/>
    </source>
</evidence>
<dbReference type="Pfam" id="PF06723">
    <property type="entry name" value="MreB_Mbl"/>
    <property type="match status" value="1"/>
</dbReference>
<comment type="subunit">
    <text evidence="6">Forms polymers.</text>
</comment>
<dbReference type="PRINTS" id="PR01652">
    <property type="entry name" value="SHAPEPROTEIN"/>
</dbReference>
<comment type="caution">
    <text evidence="6">Lacks conserved residue(s) required for the propagation of feature annotation.</text>
</comment>
<keyword evidence="4 6" id="KW-0133">Cell shape</keyword>
<dbReference type="InterPro" id="IPR004753">
    <property type="entry name" value="MreB"/>
</dbReference>
<dbReference type="InterPro" id="IPR056546">
    <property type="entry name" value="MreB_MamK-like"/>
</dbReference>
<accession>A0ABQ5N2C9</accession>
<sequence length="349" mass="37364">MCIGMCFFSVGTDMGIDLGTATVLVYIKGKGVILNEPSVVAIDKANNKVRAVGAEAWQMIGRTPGNIVAIRPLRDGVISDYDITETMLKHFIKKACGKRRMSAPSVVICVPCKATEVEKRAVRDAATNAGARKVYLIEEPLAAAIGADLDITGASGNMVIDIGGGTTDIAVISLGGIVVRASIKTAGDKFDEAIVRFIRKKHKLMIGERTAEDLKINIGSAYKRDVEVFMEVRGRDLITGLPKNITVSSEEMREALKDTVNAIADCTRSVLEKTPPELAADIADKGIIMTGGGALLNGLDKLIEEVTMVPVRIADEAVSCVARGTGKVLDYIDKIDISYNGYDISMIDK</sequence>
<protein>
    <recommendedName>
        <fullName evidence="6">Cell shape-determining protein MreB</fullName>
    </recommendedName>
</protein>
<dbReference type="Gene3D" id="3.30.420.40">
    <property type="match status" value="2"/>
</dbReference>
<organism evidence="7 8">
    <name type="scientific">Clostridium omnivorum</name>
    <dbReference type="NCBI Taxonomy" id="1604902"/>
    <lineage>
        <taxon>Bacteria</taxon>
        <taxon>Bacillati</taxon>
        <taxon>Bacillota</taxon>
        <taxon>Clostridia</taxon>
        <taxon>Eubacteriales</taxon>
        <taxon>Clostridiaceae</taxon>
        <taxon>Clostridium</taxon>
    </lineage>
</organism>
<evidence type="ECO:0000256" key="2">
    <source>
        <dbReference type="ARBA" id="ARBA00022741"/>
    </source>
</evidence>
<keyword evidence="3 6" id="KW-0067">ATP-binding</keyword>
<dbReference type="Proteomes" id="UP001208567">
    <property type="component" value="Unassembled WGS sequence"/>
</dbReference>
<dbReference type="InterPro" id="IPR043129">
    <property type="entry name" value="ATPase_NBD"/>
</dbReference>
<evidence type="ECO:0000256" key="3">
    <source>
        <dbReference type="ARBA" id="ARBA00022840"/>
    </source>
</evidence>
<evidence type="ECO:0000256" key="4">
    <source>
        <dbReference type="ARBA" id="ARBA00022960"/>
    </source>
</evidence>
<dbReference type="NCBIfam" id="TIGR00904">
    <property type="entry name" value="mreB"/>
    <property type="match status" value="1"/>
</dbReference>
<evidence type="ECO:0000256" key="5">
    <source>
        <dbReference type="ARBA" id="ARBA00023458"/>
    </source>
</evidence>
<feature type="binding site" evidence="6">
    <location>
        <begin position="164"/>
        <end position="166"/>
    </location>
    <ligand>
        <name>ATP</name>
        <dbReference type="ChEBI" id="CHEBI:30616"/>
    </ligand>
</feature>
<evidence type="ECO:0000313" key="7">
    <source>
        <dbReference type="EMBL" id="GLC29358.1"/>
    </source>
</evidence>
<dbReference type="HAMAP" id="MF_02207">
    <property type="entry name" value="MreB"/>
    <property type="match status" value="1"/>
</dbReference>